<dbReference type="AlphaFoldDB" id="A0A5C4TEX4"/>
<reference evidence="5 6" key="1">
    <citation type="submission" date="2019-05" db="EMBL/GenBank/DDBJ databases">
        <title>We sequenced the genome of Paenibacillus hemerocallicola KCTC 33185 for further insight into its adaptation and study the phylogeny of Paenibacillus.</title>
        <authorList>
            <person name="Narsing Rao M.P."/>
        </authorList>
    </citation>
    <scope>NUCLEOTIDE SEQUENCE [LARGE SCALE GENOMIC DNA]</scope>
    <source>
        <strain evidence="5 6">KCTC 33185</strain>
    </source>
</reference>
<evidence type="ECO:0000256" key="1">
    <source>
        <dbReference type="ARBA" id="ARBA00023015"/>
    </source>
</evidence>
<dbReference type="Gene3D" id="1.10.10.60">
    <property type="entry name" value="Homeodomain-like"/>
    <property type="match status" value="2"/>
</dbReference>
<dbReference type="GO" id="GO:0003700">
    <property type="term" value="F:DNA-binding transcription factor activity"/>
    <property type="evidence" value="ECO:0007669"/>
    <property type="project" value="InterPro"/>
</dbReference>
<keyword evidence="3" id="KW-0804">Transcription</keyword>
<evidence type="ECO:0000313" key="5">
    <source>
        <dbReference type="EMBL" id="TNJ67653.1"/>
    </source>
</evidence>
<comment type="caution">
    <text evidence="5">The sequence shown here is derived from an EMBL/GenBank/DDBJ whole genome shotgun (WGS) entry which is preliminary data.</text>
</comment>
<dbReference type="Gene3D" id="2.60.120.280">
    <property type="entry name" value="Regulatory protein AraC"/>
    <property type="match status" value="1"/>
</dbReference>
<dbReference type="InterPro" id="IPR018060">
    <property type="entry name" value="HTH_AraC"/>
</dbReference>
<accession>A0A5C4TEX4</accession>
<keyword evidence="2" id="KW-0238">DNA-binding</keyword>
<dbReference type="InterPro" id="IPR020449">
    <property type="entry name" value="Tscrpt_reg_AraC-type_HTH"/>
</dbReference>
<dbReference type="EMBL" id="VDCQ01000004">
    <property type="protein sequence ID" value="TNJ67653.1"/>
    <property type="molecule type" value="Genomic_DNA"/>
</dbReference>
<gene>
    <name evidence="5" type="ORF">FE784_04525</name>
</gene>
<dbReference type="RefSeq" id="WP_139600939.1">
    <property type="nucleotide sequence ID" value="NZ_VDCQ01000004.1"/>
</dbReference>
<evidence type="ECO:0000259" key="4">
    <source>
        <dbReference type="PROSITE" id="PS01124"/>
    </source>
</evidence>
<dbReference type="InterPro" id="IPR037923">
    <property type="entry name" value="HTH-like"/>
</dbReference>
<dbReference type="PRINTS" id="PR00032">
    <property type="entry name" value="HTHARAC"/>
</dbReference>
<dbReference type="InterPro" id="IPR009057">
    <property type="entry name" value="Homeodomain-like_sf"/>
</dbReference>
<dbReference type="OrthoDB" id="9807321at2"/>
<dbReference type="PANTHER" id="PTHR43280">
    <property type="entry name" value="ARAC-FAMILY TRANSCRIPTIONAL REGULATOR"/>
    <property type="match status" value="1"/>
</dbReference>
<protein>
    <submittedName>
        <fullName evidence="5">AraC family transcriptional regulator</fullName>
    </submittedName>
</protein>
<dbReference type="PROSITE" id="PS01124">
    <property type="entry name" value="HTH_ARAC_FAMILY_2"/>
    <property type="match status" value="1"/>
</dbReference>
<sequence>MNMQTNEHPLVKALYIETIGCTNQMQSLSINRARGSDNYILIYSYEGKGWFQAASREKTTIGKNTAILIQPGNPYSYGSYESEPWSFYFAHIRGENSALYFQGNPAIHMIGLEESHIKCKQLFAECYEIWSDKTSIHNRIYSSHLIGQLLTLLSMFQGVLPNRLPKDKPVNEAIQFMLRHIEGRLTLQQLCKMTNLSKPYLVKLFNKNTGYSPIDYFLRLKIRRACEYFDSTDLTVKEVCFKLGFTDPYYFSRMFSKIMGQSPSKYRYNGNHQ</sequence>
<evidence type="ECO:0000256" key="3">
    <source>
        <dbReference type="ARBA" id="ARBA00023163"/>
    </source>
</evidence>
<proteinExistence type="predicted"/>
<dbReference type="PANTHER" id="PTHR43280:SF30">
    <property type="entry name" value="MMSAB OPERON REGULATORY PROTEIN"/>
    <property type="match status" value="1"/>
</dbReference>
<keyword evidence="6" id="KW-1185">Reference proteome</keyword>
<evidence type="ECO:0000313" key="6">
    <source>
        <dbReference type="Proteomes" id="UP000307943"/>
    </source>
</evidence>
<keyword evidence="1" id="KW-0805">Transcription regulation</keyword>
<organism evidence="5 6">
    <name type="scientific">Paenibacillus hemerocallicola</name>
    <dbReference type="NCBI Taxonomy" id="1172614"/>
    <lineage>
        <taxon>Bacteria</taxon>
        <taxon>Bacillati</taxon>
        <taxon>Bacillota</taxon>
        <taxon>Bacilli</taxon>
        <taxon>Bacillales</taxon>
        <taxon>Paenibacillaceae</taxon>
        <taxon>Paenibacillus</taxon>
    </lineage>
</organism>
<evidence type="ECO:0000256" key="2">
    <source>
        <dbReference type="ARBA" id="ARBA00023125"/>
    </source>
</evidence>
<dbReference type="SUPFAM" id="SSF51215">
    <property type="entry name" value="Regulatory protein AraC"/>
    <property type="match status" value="1"/>
</dbReference>
<dbReference type="Pfam" id="PF12833">
    <property type="entry name" value="HTH_18"/>
    <property type="match status" value="1"/>
</dbReference>
<dbReference type="Pfam" id="PF02311">
    <property type="entry name" value="AraC_binding"/>
    <property type="match status" value="1"/>
</dbReference>
<dbReference type="InterPro" id="IPR003313">
    <property type="entry name" value="AraC-bd"/>
</dbReference>
<name>A0A5C4TEX4_9BACL</name>
<dbReference type="GO" id="GO:0043565">
    <property type="term" value="F:sequence-specific DNA binding"/>
    <property type="evidence" value="ECO:0007669"/>
    <property type="project" value="InterPro"/>
</dbReference>
<dbReference type="Proteomes" id="UP000307943">
    <property type="component" value="Unassembled WGS sequence"/>
</dbReference>
<dbReference type="SUPFAM" id="SSF46689">
    <property type="entry name" value="Homeodomain-like"/>
    <property type="match status" value="2"/>
</dbReference>
<feature type="domain" description="HTH araC/xylS-type" evidence="4">
    <location>
        <begin position="171"/>
        <end position="269"/>
    </location>
</feature>
<dbReference type="SMART" id="SM00342">
    <property type="entry name" value="HTH_ARAC"/>
    <property type="match status" value="1"/>
</dbReference>